<feature type="coiled-coil region" evidence="1">
    <location>
        <begin position="49"/>
        <end position="167"/>
    </location>
</feature>
<keyword evidence="1" id="KW-0175">Coiled coil</keyword>
<dbReference type="RefSeq" id="WP_064318697.1">
    <property type="nucleotide sequence ID" value="NZ_JACI01000002.1"/>
</dbReference>
<proteinExistence type="predicted"/>
<dbReference type="PATRIC" id="fig|1261658.3.peg.1560"/>
<evidence type="ECO:0000313" key="3">
    <source>
        <dbReference type="EMBL" id="OAQ14924.1"/>
    </source>
</evidence>
<sequence>MKSKITLAMSILLTMGITACSGGSSTGAIPQQIQAGANSATTTDNNAALAELQTKLEQAQQAAESAQAKLNSLQAELAEQKENSSALQAQLEDAQAAKLAANQTVIELQNKMLDLQKQLASSEQEKQRIAEEEARLKEAQAKLEAEKQQAEADKQKATEETARLLLEKATNYVLGDTSVSKTELAQALAEGTGLQKQAMTENKNINSLIGANAKLPAGTLLTTTANNYGGYAVVRENYSESIGGGNSPFNHFVALAKTATTDKAAVVDATYKGSAAFSTMNYITLMEKTNQGEYQYELTLNVKDNHISGGIVNTNAANMAKRAELGQAAEIISFKNSEIKITDDMVGFSGDAQFNYGYGFLPNAKGDGSGTYQGIFTGEHAEGVTGTFSTNNTAQDSSVQGAFTGTK</sequence>
<protein>
    <recommendedName>
        <fullName evidence="5">Transferrin-binding protein B C-lobe/N-lobe beta barrel domain-containing protein</fullName>
    </recommendedName>
</protein>
<evidence type="ECO:0000313" key="4">
    <source>
        <dbReference type="Proteomes" id="UP000078358"/>
    </source>
</evidence>
<accession>A0A179CYD6</accession>
<feature type="signal peptide" evidence="2">
    <location>
        <begin position="1"/>
        <end position="19"/>
    </location>
</feature>
<dbReference type="EMBL" id="JACI01000002">
    <property type="protein sequence ID" value="OAQ14924.1"/>
    <property type="molecule type" value="Genomic_DNA"/>
</dbReference>
<reference evidence="3 4" key="1">
    <citation type="submission" date="2014-01" db="EMBL/GenBank/DDBJ databases">
        <authorList>
            <person name="Zuccon D."/>
        </authorList>
    </citation>
    <scope>NUCLEOTIDE SEQUENCE [LARGE SCALE GENOMIC DNA]</scope>
    <source>
        <strain evidence="3 4">Y31</strain>
    </source>
</reference>
<organism evidence="3 4">
    <name type="scientific">Bibersteinia trehalosi Y31</name>
    <dbReference type="NCBI Taxonomy" id="1261658"/>
    <lineage>
        <taxon>Bacteria</taxon>
        <taxon>Pseudomonadati</taxon>
        <taxon>Pseudomonadota</taxon>
        <taxon>Gammaproteobacteria</taxon>
        <taxon>Pasteurellales</taxon>
        <taxon>Pasteurellaceae</taxon>
        <taxon>Bibersteinia</taxon>
    </lineage>
</organism>
<name>A0A179CYD6_BIBTR</name>
<dbReference type="Proteomes" id="UP000078358">
    <property type="component" value="Unassembled WGS sequence"/>
</dbReference>
<dbReference type="AlphaFoldDB" id="A0A179CYD6"/>
<comment type="caution">
    <text evidence="3">The sequence shown here is derived from an EMBL/GenBank/DDBJ whole genome shotgun (WGS) entry which is preliminary data.</text>
</comment>
<gene>
    <name evidence="3" type="ORF">F480_07810</name>
</gene>
<evidence type="ECO:0000256" key="2">
    <source>
        <dbReference type="SAM" id="SignalP"/>
    </source>
</evidence>
<evidence type="ECO:0000256" key="1">
    <source>
        <dbReference type="SAM" id="Coils"/>
    </source>
</evidence>
<dbReference type="PROSITE" id="PS51257">
    <property type="entry name" value="PROKAR_LIPOPROTEIN"/>
    <property type="match status" value="1"/>
</dbReference>
<evidence type="ECO:0008006" key="5">
    <source>
        <dbReference type="Google" id="ProtNLM"/>
    </source>
</evidence>
<feature type="chain" id="PRO_5008100096" description="Transferrin-binding protein B C-lobe/N-lobe beta barrel domain-containing protein" evidence="2">
    <location>
        <begin position="20"/>
        <end position="407"/>
    </location>
</feature>
<dbReference type="Gene3D" id="2.40.160.90">
    <property type="match status" value="1"/>
</dbReference>
<keyword evidence="2" id="KW-0732">Signal</keyword>